<evidence type="ECO:0000313" key="2">
    <source>
        <dbReference type="Proteomes" id="UP001597097"/>
    </source>
</evidence>
<evidence type="ECO:0008006" key="3">
    <source>
        <dbReference type="Google" id="ProtNLM"/>
    </source>
</evidence>
<name>A0ABW4GXR3_9ACTN</name>
<accession>A0ABW4GXR3</accession>
<sequence length="60" mass="6681">MSIRGISLDCDTPGCWAYCQITGPTLETVVRRAIERYDWSVRDGKHYCGPCTRAAAGESR</sequence>
<evidence type="ECO:0000313" key="1">
    <source>
        <dbReference type="EMBL" id="MFD1546961.1"/>
    </source>
</evidence>
<dbReference type="Proteomes" id="UP001597097">
    <property type="component" value="Unassembled WGS sequence"/>
</dbReference>
<dbReference type="EMBL" id="JBHUCM010000070">
    <property type="protein sequence ID" value="MFD1546961.1"/>
    <property type="molecule type" value="Genomic_DNA"/>
</dbReference>
<protein>
    <recommendedName>
        <fullName evidence="3">DUF3499 family protein</fullName>
    </recommendedName>
</protein>
<reference evidence="2" key="1">
    <citation type="journal article" date="2019" name="Int. J. Syst. Evol. Microbiol.">
        <title>The Global Catalogue of Microorganisms (GCM) 10K type strain sequencing project: providing services to taxonomists for standard genome sequencing and annotation.</title>
        <authorList>
            <consortium name="The Broad Institute Genomics Platform"/>
            <consortium name="The Broad Institute Genome Sequencing Center for Infectious Disease"/>
            <person name="Wu L."/>
            <person name="Ma J."/>
        </authorList>
    </citation>
    <scope>NUCLEOTIDE SEQUENCE [LARGE SCALE GENOMIC DNA]</scope>
    <source>
        <strain evidence="2">CGMCC 1.15399</strain>
    </source>
</reference>
<proteinExistence type="predicted"/>
<organism evidence="1 2">
    <name type="scientific">Nonomuraea guangzhouensis</name>
    <dbReference type="NCBI Taxonomy" id="1291555"/>
    <lineage>
        <taxon>Bacteria</taxon>
        <taxon>Bacillati</taxon>
        <taxon>Actinomycetota</taxon>
        <taxon>Actinomycetes</taxon>
        <taxon>Streptosporangiales</taxon>
        <taxon>Streptosporangiaceae</taxon>
        <taxon>Nonomuraea</taxon>
    </lineage>
</organism>
<dbReference type="RefSeq" id="WP_219536632.1">
    <property type="nucleotide sequence ID" value="NZ_JAHKRM010000031.1"/>
</dbReference>
<gene>
    <name evidence="1" type="ORF">ACFSJ0_58685</name>
</gene>
<keyword evidence="2" id="KW-1185">Reference proteome</keyword>
<comment type="caution">
    <text evidence="1">The sequence shown here is derived from an EMBL/GenBank/DDBJ whole genome shotgun (WGS) entry which is preliminary data.</text>
</comment>